<keyword evidence="3" id="KW-1185">Reference proteome</keyword>
<protein>
    <submittedName>
        <fullName evidence="2">Positive regulator of sigma(E), RseC/MucC</fullName>
    </submittedName>
</protein>
<dbReference type="AlphaFoldDB" id="A0A1I4YZT8"/>
<feature type="transmembrane region" description="Helical" evidence="1">
    <location>
        <begin position="104"/>
        <end position="125"/>
    </location>
</feature>
<dbReference type="InterPro" id="IPR007359">
    <property type="entry name" value="SigmaE_reg_RseC_MucC"/>
</dbReference>
<name>A0A1I4YZT8_9NEIS</name>
<feature type="transmembrane region" description="Helical" evidence="1">
    <location>
        <begin position="75"/>
        <end position="98"/>
    </location>
</feature>
<accession>A0A1I4YZT8</accession>
<gene>
    <name evidence="2" type="ORF">SAMN05660284_01474</name>
</gene>
<evidence type="ECO:0000313" key="2">
    <source>
        <dbReference type="EMBL" id="SFN43545.1"/>
    </source>
</evidence>
<keyword evidence="1" id="KW-0472">Membrane</keyword>
<evidence type="ECO:0000313" key="3">
    <source>
        <dbReference type="Proteomes" id="UP000242869"/>
    </source>
</evidence>
<organism evidence="2 3">
    <name type="scientific">Formivibrio citricus</name>
    <dbReference type="NCBI Taxonomy" id="83765"/>
    <lineage>
        <taxon>Bacteria</taxon>
        <taxon>Pseudomonadati</taxon>
        <taxon>Pseudomonadota</taxon>
        <taxon>Betaproteobacteria</taxon>
        <taxon>Neisseriales</taxon>
        <taxon>Chitinibacteraceae</taxon>
        <taxon>Formivibrio</taxon>
    </lineage>
</organism>
<dbReference type="Proteomes" id="UP000242869">
    <property type="component" value="Unassembled WGS sequence"/>
</dbReference>
<dbReference type="EMBL" id="FOVE01000009">
    <property type="protein sequence ID" value="SFN43545.1"/>
    <property type="molecule type" value="Genomic_DNA"/>
</dbReference>
<dbReference type="Pfam" id="PF04246">
    <property type="entry name" value="RseC_MucC"/>
    <property type="match status" value="1"/>
</dbReference>
<evidence type="ECO:0000256" key="1">
    <source>
        <dbReference type="SAM" id="Phobius"/>
    </source>
</evidence>
<proteinExistence type="predicted"/>
<dbReference type="RefSeq" id="WP_091193670.1">
    <property type="nucleotide sequence ID" value="NZ_FOVE01000009.1"/>
</dbReference>
<keyword evidence="1" id="KW-1133">Transmembrane helix</keyword>
<keyword evidence="1" id="KW-0812">Transmembrane</keyword>
<reference evidence="3" key="1">
    <citation type="submission" date="2016-10" db="EMBL/GenBank/DDBJ databases">
        <authorList>
            <person name="Varghese N."/>
            <person name="Submissions S."/>
        </authorList>
    </citation>
    <scope>NUCLEOTIDE SEQUENCE [LARGE SCALE GENOMIC DNA]</scope>
    <source>
        <strain evidence="3">DSM 6150</strain>
    </source>
</reference>
<dbReference type="STRING" id="83765.SAMN05660284_01474"/>
<dbReference type="PANTHER" id="PTHR35867:SF1">
    <property type="entry name" value="PROTEIN RSEC"/>
    <property type="match status" value="1"/>
</dbReference>
<dbReference type="PANTHER" id="PTHR35867">
    <property type="entry name" value="PROTEIN RSEC"/>
    <property type="match status" value="1"/>
</dbReference>
<sequence>MSCHEHTVLAPATVLNTEPGRALLEVSRQSACKACAERAQCGSQQETPHTQQLWLATETALKTGERVTVSVPETAVWHAATLAYGLPLAGFIGGLLAGALWGDVAALLGALFGLIAGFIAGGFMATKRHPPLKILAAQAAPLPPLHTAKEES</sequence>